<feature type="active site" description="Proton donor" evidence="18">
    <location>
        <position position="503"/>
    </location>
</feature>
<dbReference type="InterPro" id="IPR006318">
    <property type="entry name" value="PTS_EI-like"/>
</dbReference>
<feature type="domain" description="PEP-utilising enzyme mobile" evidence="22">
    <location>
        <begin position="154"/>
        <end position="226"/>
    </location>
</feature>
<evidence type="ECO:0000256" key="20">
    <source>
        <dbReference type="PIRSR" id="PIRSR000732-3"/>
    </source>
</evidence>
<evidence type="ECO:0000256" key="13">
    <source>
        <dbReference type="ARBA" id="ARBA00022723"/>
    </source>
</evidence>
<dbReference type="InterPro" id="IPR008279">
    <property type="entry name" value="PEP-util_enz_mobile_dom"/>
</dbReference>
<sequence>MSIIIKGIAASPGIAIAKAFRLQNPELIVEKIAVTNTNQEVERFEQAIETSKLELEGIKEHARKELGEDKAEIFAAHLLVLTDPELINPIKEKIKNEQVNAEFALNEVTTMFVNLFEAIDNEYMRERVTDIRDVTKRVLSHLLGVNIANPSMISEEVVIVAEDLTPSDTAQLNRKYVKGFTTDIGGRTSHSAIMACSMEIPAIVGTKVVTNDIENGVLVIVDGLDGKVIVNPTEDVVKIYEDKKAVYEAQKAKWAKLVNEPTLSSDGHKVEIFSNIGTPEDVKGVLDNGGEGVGLYRTEFLYMGRDTLPTEEEQFDAYKTVLKRMEGKPVVVRTLDIGGDKELPYLNLPKEMNPFLGFRAIRLCLEMQDMFRAQLRALLRASVYGNLKIMFPMIATLDEFRQAKAILIEEKEKLQAEGTIIGESIEVGMMVEIPSSAVMAHQFAKEVDFFSIGTNDLIQYTLAADRMNERVSYLYQPYNPAILRLIKNVIDAAHNEGKWAGICGEMAGDEIAIPILLGLGLDEFSMSATSILRARNQILKLSKTEINLVIEQILNMTTSEEVERFVKDIFIKPKNVSV</sequence>
<evidence type="ECO:0000256" key="18">
    <source>
        <dbReference type="PIRSR" id="PIRSR000732-1"/>
    </source>
</evidence>
<dbReference type="Pfam" id="PF05524">
    <property type="entry name" value="PEP-utilisers_N"/>
    <property type="match status" value="1"/>
</dbReference>
<evidence type="ECO:0000256" key="8">
    <source>
        <dbReference type="ARBA" id="ARBA00022448"/>
    </source>
</evidence>
<proteinExistence type="inferred from homology"/>
<dbReference type="InterPro" id="IPR015813">
    <property type="entry name" value="Pyrv/PenolPyrv_kinase-like_dom"/>
</dbReference>
<keyword evidence="15 17" id="KW-0460">Magnesium</keyword>
<keyword evidence="25" id="KW-0670">Pyruvate</keyword>
<keyword evidence="14 17" id="KW-0418">Kinase</keyword>
<comment type="subcellular location">
    <subcellularLocation>
        <location evidence="4 17">Cytoplasm</location>
    </subcellularLocation>
</comment>
<dbReference type="RefSeq" id="WP_098253347.1">
    <property type="nucleotide sequence ID" value="NZ_JARXKI010000012.1"/>
</dbReference>
<dbReference type="InterPro" id="IPR008731">
    <property type="entry name" value="PTS_EIN"/>
</dbReference>
<evidence type="ECO:0000259" key="23">
    <source>
        <dbReference type="Pfam" id="PF02896"/>
    </source>
</evidence>
<dbReference type="EMBL" id="NUMG01000013">
    <property type="protein sequence ID" value="PGU01889.1"/>
    <property type="molecule type" value="Genomic_DNA"/>
</dbReference>
<dbReference type="Gene3D" id="3.50.30.10">
    <property type="entry name" value="Phosphohistidine domain"/>
    <property type="match status" value="1"/>
</dbReference>
<dbReference type="InterPro" id="IPR000121">
    <property type="entry name" value="PEP_util_C"/>
</dbReference>
<dbReference type="InterPro" id="IPR036637">
    <property type="entry name" value="Phosphohistidine_dom_sf"/>
</dbReference>
<dbReference type="Pfam" id="PF00391">
    <property type="entry name" value="PEP-utilizers"/>
    <property type="match status" value="1"/>
</dbReference>
<dbReference type="PANTHER" id="PTHR46244:SF3">
    <property type="entry name" value="PHOSPHOENOLPYRUVATE-PROTEIN PHOSPHOTRANSFERASE"/>
    <property type="match status" value="1"/>
</dbReference>
<evidence type="ECO:0000256" key="7">
    <source>
        <dbReference type="ARBA" id="ARBA00016544"/>
    </source>
</evidence>
<protein>
    <recommendedName>
        <fullName evidence="7 17">Phosphoenolpyruvate-protein phosphotransferase</fullName>
        <ecNumber evidence="6 17">2.7.3.9</ecNumber>
    </recommendedName>
    <alternativeName>
        <fullName evidence="16 17">Phosphotransferase system, enzyme I</fullName>
    </alternativeName>
</protein>
<evidence type="ECO:0000259" key="22">
    <source>
        <dbReference type="Pfam" id="PF00391"/>
    </source>
</evidence>
<feature type="coiled-coil region" evidence="21">
    <location>
        <begin position="34"/>
        <end position="61"/>
    </location>
</feature>
<dbReference type="PIRSF" id="PIRSF000732">
    <property type="entry name" value="PTS_enzyme_I"/>
    <property type="match status" value="1"/>
</dbReference>
<dbReference type="InterPro" id="IPR050499">
    <property type="entry name" value="PEP-utilizing_PTS_enzyme"/>
</dbReference>
<evidence type="ECO:0000256" key="6">
    <source>
        <dbReference type="ARBA" id="ARBA00012232"/>
    </source>
</evidence>
<evidence type="ECO:0000256" key="12">
    <source>
        <dbReference type="ARBA" id="ARBA00022683"/>
    </source>
</evidence>
<keyword evidence="9 17" id="KW-0963">Cytoplasm</keyword>
<keyword evidence="21" id="KW-0175">Coiled coil</keyword>
<dbReference type="NCBIfam" id="TIGR01417">
    <property type="entry name" value="PTS_I_fam"/>
    <property type="match status" value="1"/>
</dbReference>
<dbReference type="FunFam" id="1.10.274.10:FF:000001">
    <property type="entry name" value="Phosphoenolpyruvate-protein phosphotransferase"/>
    <property type="match status" value="1"/>
</dbReference>
<reference evidence="25 26" key="1">
    <citation type="submission" date="2017-09" db="EMBL/GenBank/DDBJ databases">
        <title>Large-scale bioinformatics analysis of Bacillus genomes uncovers conserved roles of natural products in bacterial physiology.</title>
        <authorList>
            <consortium name="Agbiome Team Llc"/>
            <person name="Bleich R.M."/>
            <person name="Grubbs K.J."/>
            <person name="Santa Maria K.C."/>
            <person name="Allen S.E."/>
            <person name="Farag S."/>
            <person name="Shank E.A."/>
            <person name="Bowers A."/>
        </authorList>
    </citation>
    <scope>NUCLEOTIDE SEQUENCE [LARGE SCALE GENOMIC DNA]</scope>
    <source>
        <strain evidence="25 26">AFS040105</strain>
    </source>
</reference>
<keyword evidence="12 17" id="KW-0598">Phosphotransferase system</keyword>
<comment type="cofactor">
    <cofactor evidence="2 17 20">
        <name>Mg(2+)</name>
        <dbReference type="ChEBI" id="CHEBI:18420"/>
    </cofactor>
</comment>
<keyword evidence="10 17" id="KW-0762">Sugar transport</keyword>
<dbReference type="Proteomes" id="UP000225766">
    <property type="component" value="Unassembled WGS sequence"/>
</dbReference>
<keyword evidence="8 17" id="KW-0813">Transport</keyword>
<evidence type="ECO:0000256" key="14">
    <source>
        <dbReference type="ARBA" id="ARBA00022777"/>
    </source>
</evidence>
<feature type="active site" description="Tele-phosphohistidine intermediate" evidence="18">
    <location>
        <position position="190"/>
    </location>
</feature>
<dbReference type="PRINTS" id="PR01736">
    <property type="entry name" value="PHPHTRNFRASE"/>
</dbReference>
<evidence type="ECO:0000256" key="10">
    <source>
        <dbReference type="ARBA" id="ARBA00022597"/>
    </source>
</evidence>
<dbReference type="InterPro" id="IPR040442">
    <property type="entry name" value="Pyrv_kinase-like_dom_sf"/>
</dbReference>
<evidence type="ECO:0000256" key="3">
    <source>
        <dbReference type="ARBA" id="ARBA00002728"/>
    </source>
</evidence>
<comment type="caution">
    <text evidence="25">The sequence shown here is derived from an EMBL/GenBank/DDBJ whole genome shotgun (WGS) entry which is preliminary data.</text>
</comment>
<feature type="binding site" evidence="19">
    <location>
        <position position="466"/>
    </location>
    <ligand>
        <name>phosphoenolpyruvate</name>
        <dbReference type="ChEBI" id="CHEBI:58702"/>
    </ligand>
</feature>
<evidence type="ECO:0000256" key="1">
    <source>
        <dbReference type="ARBA" id="ARBA00000683"/>
    </source>
</evidence>
<feature type="binding site" evidence="19">
    <location>
        <begin position="455"/>
        <end position="456"/>
    </location>
    <ligand>
        <name>phosphoenolpyruvate</name>
        <dbReference type="ChEBI" id="CHEBI:58702"/>
    </ligand>
</feature>
<dbReference type="FunFam" id="3.20.20.60:FF:000007">
    <property type="entry name" value="Phosphoenolpyruvate-protein phosphotransferase"/>
    <property type="match status" value="1"/>
</dbReference>
<evidence type="ECO:0000256" key="11">
    <source>
        <dbReference type="ARBA" id="ARBA00022679"/>
    </source>
</evidence>
<dbReference type="Pfam" id="PF02896">
    <property type="entry name" value="PEP-utilizers_C"/>
    <property type="match status" value="1"/>
</dbReference>
<accession>A0A2A8ISK6</accession>
<evidence type="ECO:0000256" key="16">
    <source>
        <dbReference type="ARBA" id="ARBA00033235"/>
    </source>
</evidence>
<dbReference type="SUPFAM" id="SSF51621">
    <property type="entry name" value="Phosphoenolpyruvate/pyruvate domain"/>
    <property type="match status" value="1"/>
</dbReference>
<keyword evidence="11 17" id="KW-0808">Transferase</keyword>
<dbReference type="GO" id="GO:0008965">
    <property type="term" value="F:phosphoenolpyruvate-protein phosphotransferase activity"/>
    <property type="evidence" value="ECO:0007669"/>
    <property type="project" value="UniProtKB-EC"/>
</dbReference>
<dbReference type="Gene3D" id="3.20.20.60">
    <property type="entry name" value="Phosphoenolpyruvate-binding domains"/>
    <property type="match status" value="1"/>
</dbReference>
<evidence type="ECO:0000256" key="5">
    <source>
        <dbReference type="ARBA" id="ARBA00007837"/>
    </source>
</evidence>
<evidence type="ECO:0000256" key="17">
    <source>
        <dbReference type="PIRNR" id="PIRNR000732"/>
    </source>
</evidence>
<dbReference type="SUPFAM" id="SSF47831">
    <property type="entry name" value="Enzyme I of the PEP:sugar phosphotransferase system HPr-binding (sub)domain"/>
    <property type="match status" value="1"/>
</dbReference>
<dbReference type="InterPro" id="IPR024692">
    <property type="entry name" value="PTS_EI"/>
</dbReference>
<evidence type="ECO:0000256" key="4">
    <source>
        <dbReference type="ARBA" id="ARBA00004496"/>
    </source>
</evidence>
<dbReference type="PANTHER" id="PTHR46244">
    <property type="entry name" value="PHOSPHOENOLPYRUVATE-PROTEIN PHOSPHOTRANSFERASE"/>
    <property type="match status" value="1"/>
</dbReference>
<evidence type="ECO:0000313" key="25">
    <source>
        <dbReference type="EMBL" id="PGU01889.1"/>
    </source>
</evidence>
<dbReference type="InterPro" id="IPR023151">
    <property type="entry name" value="PEP_util_CS"/>
</dbReference>
<dbReference type="GO" id="GO:0016301">
    <property type="term" value="F:kinase activity"/>
    <property type="evidence" value="ECO:0007669"/>
    <property type="project" value="UniProtKB-KW"/>
</dbReference>
<comment type="function">
    <text evidence="3 17">General (non sugar-specific) component of the phosphoenolpyruvate-dependent sugar phosphotransferase system (sugar PTS). This major carbohydrate active-transport system catalyzes the phosphorylation of incoming sugar substrates concomitantly with their translocation across the cell membrane. Enzyme I transfers the phosphoryl group from phosphoenolpyruvate (PEP) to the phosphoryl carrier protein (HPr).</text>
</comment>
<name>A0A2A8ISK6_BACCE</name>
<evidence type="ECO:0000313" key="26">
    <source>
        <dbReference type="Proteomes" id="UP000225766"/>
    </source>
</evidence>
<organism evidence="25 26">
    <name type="scientific">Bacillus cereus</name>
    <dbReference type="NCBI Taxonomy" id="1396"/>
    <lineage>
        <taxon>Bacteria</taxon>
        <taxon>Bacillati</taxon>
        <taxon>Bacillota</taxon>
        <taxon>Bacilli</taxon>
        <taxon>Bacillales</taxon>
        <taxon>Bacillaceae</taxon>
        <taxon>Bacillus</taxon>
        <taxon>Bacillus cereus group</taxon>
    </lineage>
</organism>
<dbReference type="Gene3D" id="1.10.274.10">
    <property type="entry name" value="PtsI, HPr-binding domain"/>
    <property type="match status" value="1"/>
</dbReference>
<keyword evidence="13 17" id="KW-0479">Metal-binding</keyword>
<feature type="domain" description="Phosphotransferase system enzyme I N-terminal" evidence="24">
    <location>
        <begin position="6"/>
        <end position="127"/>
    </location>
</feature>
<dbReference type="InterPro" id="IPR036618">
    <property type="entry name" value="PtsI_HPr-bd_sf"/>
</dbReference>
<dbReference type="AlphaFoldDB" id="A0A2A8ISK6"/>
<feature type="binding site" evidence="20">
    <location>
        <position position="456"/>
    </location>
    <ligand>
        <name>Mg(2+)</name>
        <dbReference type="ChEBI" id="CHEBI:18420"/>
    </ligand>
</feature>
<evidence type="ECO:0000256" key="15">
    <source>
        <dbReference type="ARBA" id="ARBA00022842"/>
    </source>
</evidence>
<feature type="binding site" evidence="20">
    <location>
        <position position="432"/>
    </location>
    <ligand>
        <name>Mg(2+)</name>
        <dbReference type="ChEBI" id="CHEBI:18420"/>
    </ligand>
</feature>
<dbReference type="GO" id="GO:0046872">
    <property type="term" value="F:metal ion binding"/>
    <property type="evidence" value="ECO:0007669"/>
    <property type="project" value="UniProtKB-KW"/>
</dbReference>
<dbReference type="SUPFAM" id="SSF52009">
    <property type="entry name" value="Phosphohistidine domain"/>
    <property type="match status" value="1"/>
</dbReference>
<dbReference type="GO" id="GO:0009401">
    <property type="term" value="P:phosphoenolpyruvate-dependent sugar phosphotransferase system"/>
    <property type="evidence" value="ECO:0007669"/>
    <property type="project" value="UniProtKB-KW"/>
</dbReference>
<comment type="catalytic activity">
    <reaction evidence="1 17">
        <text>L-histidyl-[protein] + phosphoenolpyruvate = N(pros)-phospho-L-histidyl-[protein] + pyruvate</text>
        <dbReference type="Rhea" id="RHEA:23880"/>
        <dbReference type="Rhea" id="RHEA-COMP:9745"/>
        <dbReference type="Rhea" id="RHEA-COMP:9746"/>
        <dbReference type="ChEBI" id="CHEBI:15361"/>
        <dbReference type="ChEBI" id="CHEBI:29979"/>
        <dbReference type="ChEBI" id="CHEBI:58702"/>
        <dbReference type="ChEBI" id="CHEBI:64837"/>
        <dbReference type="EC" id="2.7.3.9"/>
    </reaction>
</comment>
<gene>
    <name evidence="25" type="primary">ptsP</name>
    <name evidence="25" type="ORF">COD19_12515</name>
</gene>
<comment type="similarity">
    <text evidence="5 17">Belongs to the PEP-utilizing enzyme family.</text>
</comment>
<evidence type="ECO:0000256" key="2">
    <source>
        <dbReference type="ARBA" id="ARBA00001946"/>
    </source>
</evidence>
<evidence type="ECO:0000256" key="9">
    <source>
        <dbReference type="ARBA" id="ARBA00022490"/>
    </source>
</evidence>
<dbReference type="PROSITE" id="PS00742">
    <property type="entry name" value="PEP_ENZYMES_2"/>
    <property type="match status" value="1"/>
</dbReference>
<dbReference type="EC" id="2.7.3.9" evidence="6 17"/>
<feature type="binding site" evidence="19">
    <location>
        <position position="297"/>
    </location>
    <ligand>
        <name>phosphoenolpyruvate</name>
        <dbReference type="ChEBI" id="CHEBI:58702"/>
    </ligand>
</feature>
<evidence type="ECO:0000256" key="21">
    <source>
        <dbReference type="SAM" id="Coils"/>
    </source>
</evidence>
<evidence type="ECO:0000256" key="19">
    <source>
        <dbReference type="PIRSR" id="PIRSR000732-2"/>
    </source>
</evidence>
<evidence type="ECO:0000259" key="24">
    <source>
        <dbReference type="Pfam" id="PF05524"/>
    </source>
</evidence>
<feature type="domain" description="PEP-utilising enzyme C-terminal" evidence="23">
    <location>
        <begin position="251"/>
        <end position="541"/>
    </location>
</feature>
<feature type="binding site" evidence="19">
    <location>
        <position position="333"/>
    </location>
    <ligand>
        <name>phosphoenolpyruvate</name>
        <dbReference type="ChEBI" id="CHEBI:58702"/>
    </ligand>
</feature>
<dbReference type="GO" id="GO:0005737">
    <property type="term" value="C:cytoplasm"/>
    <property type="evidence" value="ECO:0007669"/>
    <property type="project" value="UniProtKB-SubCell"/>
</dbReference>